<organism evidence="2 3">
    <name type="scientific">Conidiobolus coronatus (strain ATCC 28846 / CBS 209.66 / NRRL 28638)</name>
    <name type="common">Delacroixia coronata</name>
    <dbReference type="NCBI Taxonomy" id="796925"/>
    <lineage>
        <taxon>Eukaryota</taxon>
        <taxon>Fungi</taxon>
        <taxon>Fungi incertae sedis</taxon>
        <taxon>Zoopagomycota</taxon>
        <taxon>Entomophthoromycotina</taxon>
        <taxon>Entomophthoromycetes</taxon>
        <taxon>Entomophthorales</taxon>
        <taxon>Ancylistaceae</taxon>
        <taxon>Conidiobolus</taxon>
    </lineage>
</organism>
<dbReference type="Proteomes" id="UP000070444">
    <property type="component" value="Unassembled WGS sequence"/>
</dbReference>
<evidence type="ECO:0000313" key="2">
    <source>
        <dbReference type="EMBL" id="KXN66901.1"/>
    </source>
</evidence>
<name>A0A137NW49_CONC2</name>
<evidence type="ECO:0000313" key="3">
    <source>
        <dbReference type="Proteomes" id="UP000070444"/>
    </source>
</evidence>
<keyword evidence="1" id="KW-0732">Signal</keyword>
<accession>A0A137NW49</accession>
<gene>
    <name evidence="2" type="ORF">CONCODRAFT_11140</name>
</gene>
<dbReference type="EMBL" id="KQ964678">
    <property type="protein sequence ID" value="KXN66901.1"/>
    <property type="molecule type" value="Genomic_DNA"/>
</dbReference>
<feature type="chain" id="PRO_5007294170" evidence="1">
    <location>
        <begin position="20"/>
        <end position="72"/>
    </location>
</feature>
<proteinExistence type="predicted"/>
<protein>
    <submittedName>
        <fullName evidence="2">Uncharacterized protein</fullName>
    </submittedName>
</protein>
<sequence>MLAPVLVLALVSLPNPVLFYRIHLVPNLVKVAYLYLDQDKLTQDYHKLQGMDQDKFKVLSQGKELSKHHCKW</sequence>
<dbReference type="AlphaFoldDB" id="A0A137NW49"/>
<feature type="signal peptide" evidence="1">
    <location>
        <begin position="1"/>
        <end position="19"/>
    </location>
</feature>
<reference evidence="2 3" key="1">
    <citation type="journal article" date="2015" name="Genome Biol. Evol.">
        <title>Phylogenomic analyses indicate that early fungi evolved digesting cell walls of algal ancestors of land plants.</title>
        <authorList>
            <person name="Chang Y."/>
            <person name="Wang S."/>
            <person name="Sekimoto S."/>
            <person name="Aerts A.L."/>
            <person name="Choi C."/>
            <person name="Clum A."/>
            <person name="LaButti K.M."/>
            <person name="Lindquist E.A."/>
            <person name="Yee Ngan C."/>
            <person name="Ohm R.A."/>
            <person name="Salamov A.A."/>
            <person name="Grigoriev I.V."/>
            <person name="Spatafora J.W."/>
            <person name="Berbee M.L."/>
        </authorList>
    </citation>
    <scope>NUCLEOTIDE SEQUENCE [LARGE SCALE GENOMIC DNA]</scope>
    <source>
        <strain evidence="2 3">NRRL 28638</strain>
    </source>
</reference>
<keyword evidence="3" id="KW-1185">Reference proteome</keyword>
<evidence type="ECO:0000256" key="1">
    <source>
        <dbReference type="SAM" id="SignalP"/>
    </source>
</evidence>